<dbReference type="EMBL" id="JARJLG010000258">
    <property type="protein sequence ID" value="KAJ7722439.1"/>
    <property type="molecule type" value="Genomic_DNA"/>
</dbReference>
<evidence type="ECO:0000313" key="2">
    <source>
        <dbReference type="EMBL" id="KAJ7722439.1"/>
    </source>
</evidence>
<sequence length="327" mass="35388">MVTFNATQFPCVEANPDISGLGVRISFYLQTIALVLLAGRSLEEALNSVWTLLGTSFGLTVSALVTAASNQLPLYQAIIVTDLVWLANFAIFMALATYNRHPRGSHTVQYVAIGQTYVSMAILLYLWARAEALELEQPTRRGTIFVVLFFSTSATGAGRTVALAMTTLLLVGYTVVACIFLWRHPPVRHPHGRTPRASTPPIPLTPLTPPVAPAAPARQAGASNRLPPSLAIDPHLATLSAVFVVPYVITVACTELQLKRSPLCSDINVWGFGQVLAMAVTIVPLFITFGAFRKYGWKQRAREHGKADAHVAVHGRPDVHADAHGHV</sequence>
<feature type="transmembrane region" description="Helical" evidence="1">
    <location>
        <begin position="110"/>
        <end position="128"/>
    </location>
</feature>
<feature type="transmembrane region" description="Helical" evidence="1">
    <location>
        <begin position="161"/>
        <end position="182"/>
    </location>
</feature>
<feature type="transmembrane region" description="Helical" evidence="1">
    <location>
        <begin position="74"/>
        <end position="98"/>
    </location>
</feature>
<dbReference type="AlphaFoldDB" id="A0AAD7HJZ5"/>
<keyword evidence="1" id="KW-1133">Transmembrane helix</keyword>
<feature type="transmembrane region" description="Helical" evidence="1">
    <location>
        <begin position="25"/>
        <end position="42"/>
    </location>
</feature>
<organism evidence="2 3">
    <name type="scientific">Mycena maculata</name>
    <dbReference type="NCBI Taxonomy" id="230809"/>
    <lineage>
        <taxon>Eukaryota</taxon>
        <taxon>Fungi</taxon>
        <taxon>Dikarya</taxon>
        <taxon>Basidiomycota</taxon>
        <taxon>Agaricomycotina</taxon>
        <taxon>Agaricomycetes</taxon>
        <taxon>Agaricomycetidae</taxon>
        <taxon>Agaricales</taxon>
        <taxon>Marasmiineae</taxon>
        <taxon>Mycenaceae</taxon>
        <taxon>Mycena</taxon>
    </lineage>
</organism>
<reference evidence="2" key="1">
    <citation type="submission" date="2023-03" db="EMBL/GenBank/DDBJ databases">
        <title>Massive genome expansion in bonnet fungi (Mycena s.s.) driven by repeated elements and novel gene families across ecological guilds.</title>
        <authorList>
            <consortium name="Lawrence Berkeley National Laboratory"/>
            <person name="Harder C.B."/>
            <person name="Miyauchi S."/>
            <person name="Viragh M."/>
            <person name="Kuo A."/>
            <person name="Thoen E."/>
            <person name="Andreopoulos B."/>
            <person name="Lu D."/>
            <person name="Skrede I."/>
            <person name="Drula E."/>
            <person name="Henrissat B."/>
            <person name="Morin E."/>
            <person name="Kohler A."/>
            <person name="Barry K."/>
            <person name="LaButti K."/>
            <person name="Morin E."/>
            <person name="Salamov A."/>
            <person name="Lipzen A."/>
            <person name="Mereny Z."/>
            <person name="Hegedus B."/>
            <person name="Baldrian P."/>
            <person name="Stursova M."/>
            <person name="Weitz H."/>
            <person name="Taylor A."/>
            <person name="Grigoriev I.V."/>
            <person name="Nagy L.G."/>
            <person name="Martin F."/>
            <person name="Kauserud H."/>
        </authorList>
    </citation>
    <scope>NUCLEOTIDE SEQUENCE</scope>
    <source>
        <strain evidence="2">CBHHK188m</strain>
    </source>
</reference>
<gene>
    <name evidence="2" type="ORF">DFH07DRAFT_946702</name>
</gene>
<dbReference type="Proteomes" id="UP001215280">
    <property type="component" value="Unassembled WGS sequence"/>
</dbReference>
<protein>
    <submittedName>
        <fullName evidence="2">Uncharacterized protein</fullName>
    </submittedName>
</protein>
<evidence type="ECO:0000256" key="1">
    <source>
        <dbReference type="SAM" id="Phobius"/>
    </source>
</evidence>
<keyword evidence="3" id="KW-1185">Reference proteome</keyword>
<evidence type="ECO:0000313" key="3">
    <source>
        <dbReference type="Proteomes" id="UP001215280"/>
    </source>
</evidence>
<feature type="transmembrane region" description="Helical" evidence="1">
    <location>
        <begin position="269"/>
        <end position="292"/>
    </location>
</feature>
<name>A0AAD7HJZ5_9AGAR</name>
<keyword evidence="1" id="KW-0472">Membrane</keyword>
<keyword evidence="1" id="KW-0812">Transmembrane</keyword>
<feature type="transmembrane region" description="Helical" evidence="1">
    <location>
        <begin position="230"/>
        <end position="249"/>
    </location>
</feature>
<feature type="transmembrane region" description="Helical" evidence="1">
    <location>
        <begin position="49"/>
        <end position="68"/>
    </location>
</feature>
<accession>A0AAD7HJZ5</accession>
<comment type="caution">
    <text evidence="2">The sequence shown here is derived from an EMBL/GenBank/DDBJ whole genome shotgun (WGS) entry which is preliminary data.</text>
</comment>
<proteinExistence type="predicted"/>